<gene>
    <name evidence="1" type="ORF">CFX0092_A3131</name>
</gene>
<dbReference type="OrthoDB" id="574698at2"/>
<evidence type="ECO:0000313" key="2">
    <source>
        <dbReference type="Proteomes" id="UP000215027"/>
    </source>
</evidence>
<name>A0A160T665_9CHLR</name>
<proteinExistence type="predicted"/>
<dbReference type="EMBL" id="LN890655">
    <property type="protein sequence ID" value="CUS05009.2"/>
    <property type="molecule type" value="Genomic_DNA"/>
</dbReference>
<evidence type="ECO:0000313" key="1">
    <source>
        <dbReference type="EMBL" id="CUS05009.2"/>
    </source>
</evidence>
<dbReference type="RefSeq" id="WP_157913197.1">
    <property type="nucleotide sequence ID" value="NZ_LN890655.1"/>
</dbReference>
<reference evidence="1" key="1">
    <citation type="submission" date="2016-01" db="EMBL/GenBank/DDBJ databases">
        <authorList>
            <person name="Mcilroy J.S."/>
            <person name="Karst M S."/>
            <person name="Albertsen M."/>
        </authorList>
    </citation>
    <scope>NUCLEOTIDE SEQUENCE</scope>
    <source>
        <strain evidence="1">Cfx-K</strain>
    </source>
</reference>
<keyword evidence="2" id="KW-1185">Reference proteome</keyword>
<dbReference type="AlphaFoldDB" id="A0A160T665"/>
<dbReference type="Proteomes" id="UP000215027">
    <property type="component" value="Chromosome I"/>
</dbReference>
<sequence>MIQTIVRAKAIVQSEGQIAITDPALHVGEEVEVLILLPEHSPEPKLSLLDVLNSAGDHRLFKTAEEVDQYIREERDSWDF</sequence>
<accession>A0A160T665</accession>
<dbReference type="KEGG" id="pbf:CFX0092_A3131"/>
<protein>
    <submittedName>
        <fullName evidence="1">Uncharacterized protein</fullName>
    </submittedName>
</protein>
<organism evidence="1 2">
    <name type="scientific">Candidatus Promineifilum breve</name>
    <dbReference type="NCBI Taxonomy" id="1806508"/>
    <lineage>
        <taxon>Bacteria</taxon>
        <taxon>Bacillati</taxon>
        <taxon>Chloroflexota</taxon>
        <taxon>Ardenticatenia</taxon>
        <taxon>Candidatus Promineifilales</taxon>
        <taxon>Candidatus Promineifilaceae</taxon>
        <taxon>Candidatus Promineifilum</taxon>
    </lineage>
</organism>